<comment type="caution">
    <text evidence="4">The sequence shown here is derived from an EMBL/GenBank/DDBJ whole genome shotgun (WGS) entry which is preliminary data.</text>
</comment>
<dbReference type="GO" id="GO:0005829">
    <property type="term" value="C:cytosol"/>
    <property type="evidence" value="ECO:0007669"/>
    <property type="project" value="TreeGrafter"/>
</dbReference>
<evidence type="ECO:0000256" key="1">
    <source>
        <dbReference type="ARBA" id="ARBA00006562"/>
    </source>
</evidence>
<dbReference type="STRING" id="278856.A0A212EQS8"/>
<dbReference type="OrthoDB" id="5853397at2759"/>
<organism evidence="4 5">
    <name type="scientific">Danaus plexippus plexippus</name>
    <dbReference type="NCBI Taxonomy" id="278856"/>
    <lineage>
        <taxon>Eukaryota</taxon>
        <taxon>Metazoa</taxon>
        <taxon>Ecdysozoa</taxon>
        <taxon>Arthropoda</taxon>
        <taxon>Hexapoda</taxon>
        <taxon>Insecta</taxon>
        <taxon>Pterygota</taxon>
        <taxon>Neoptera</taxon>
        <taxon>Endopterygota</taxon>
        <taxon>Lepidoptera</taxon>
        <taxon>Glossata</taxon>
        <taxon>Ditrysia</taxon>
        <taxon>Papilionoidea</taxon>
        <taxon>Nymphalidae</taxon>
        <taxon>Danainae</taxon>
        <taxon>Danaini</taxon>
        <taxon>Danaina</taxon>
        <taxon>Danaus</taxon>
        <taxon>Danaus</taxon>
    </lineage>
</organism>
<dbReference type="GO" id="GO:0005634">
    <property type="term" value="C:nucleus"/>
    <property type="evidence" value="ECO:0007669"/>
    <property type="project" value="UniProtKB-SubCell"/>
</dbReference>
<accession>A0A212EQS8</accession>
<dbReference type="AlphaFoldDB" id="A0A212EQS8"/>
<keyword evidence="2" id="KW-0694">RNA-binding</keyword>
<keyword evidence="2" id="KW-0540">Nuclease</keyword>
<feature type="domain" description="RAI1-like" evidence="3">
    <location>
        <begin position="31"/>
        <end position="367"/>
    </location>
</feature>
<keyword evidence="2" id="KW-0378">Hydrolase</keyword>
<dbReference type="GO" id="GO:0003723">
    <property type="term" value="F:RNA binding"/>
    <property type="evidence" value="ECO:0007669"/>
    <property type="project" value="UniProtKB-KW"/>
</dbReference>
<dbReference type="Proteomes" id="UP000007151">
    <property type="component" value="Unassembled WGS sequence"/>
</dbReference>
<dbReference type="eggNOG" id="KOG1982">
    <property type="taxonomic scope" value="Eukaryota"/>
</dbReference>
<dbReference type="GO" id="GO:0000166">
    <property type="term" value="F:nucleotide binding"/>
    <property type="evidence" value="ECO:0007669"/>
    <property type="project" value="UniProtKB-KW"/>
</dbReference>
<protein>
    <recommendedName>
        <fullName evidence="2">Decapping nuclease</fullName>
        <ecNumber evidence="2">3.6.1.-</ecNumber>
    </recommendedName>
</protein>
<keyword evidence="2" id="KW-0547">Nucleotide-binding</keyword>
<dbReference type="EC" id="3.6.1.-" evidence="2"/>
<keyword evidence="2" id="KW-0539">Nucleus</keyword>
<proteinExistence type="inferred from homology"/>
<comment type="function">
    <text evidence="2">Decapping enzyme for NAD-capped RNAs: specifically hydrolyzes the nicotinamide adenine dinucleotide (NAD) cap from a subset of RNAs by removing the entire NAD moiety from the 5'-end of an NAD-capped RNA.</text>
</comment>
<dbReference type="InterPro" id="IPR013961">
    <property type="entry name" value="RAI1"/>
</dbReference>
<evidence type="ECO:0000259" key="3">
    <source>
        <dbReference type="Pfam" id="PF08652"/>
    </source>
</evidence>
<dbReference type="KEGG" id="dpl:KGM_208639"/>
<dbReference type="InterPro" id="IPR039039">
    <property type="entry name" value="RAI1-like_fam"/>
</dbReference>
<dbReference type="FunCoup" id="A0A212EQS8">
    <property type="interactions" value="826"/>
</dbReference>
<dbReference type="PANTHER" id="PTHR12395:SF9">
    <property type="entry name" value="DECAPPING AND EXORIBONUCLEASE PROTEIN"/>
    <property type="match status" value="1"/>
</dbReference>
<evidence type="ECO:0000256" key="2">
    <source>
        <dbReference type="RuleBase" id="RU367113"/>
    </source>
</evidence>
<comment type="similarity">
    <text evidence="1 2">Belongs to the DXO/Dom3Z family.</text>
</comment>
<dbReference type="Pfam" id="PF08652">
    <property type="entry name" value="RAI1"/>
    <property type="match status" value="1"/>
</dbReference>
<evidence type="ECO:0000313" key="4">
    <source>
        <dbReference type="EMBL" id="OWR43856.1"/>
    </source>
</evidence>
<dbReference type="GO" id="GO:0004518">
    <property type="term" value="F:nuclease activity"/>
    <property type="evidence" value="ECO:0007669"/>
    <property type="project" value="UniProtKB-KW"/>
</dbReference>
<dbReference type="PANTHER" id="PTHR12395">
    <property type="entry name" value="DOM-3 RELATED"/>
    <property type="match status" value="1"/>
</dbReference>
<keyword evidence="5" id="KW-1185">Reference proteome</keyword>
<gene>
    <name evidence="4" type="ORF">KGM_208639</name>
</gene>
<comment type="subcellular location">
    <subcellularLocation>
        <location evidence="2">Nucleus</location>
    </subcellularLocation>
</comment>
<dbReference type="GO" id="GO:0034353">
    <property type="term" value="F:mRNA 5'-diphosphatase activity"/>
    <property type="evidence" value="ECO:0007669"/>
    <property type="project" value="TreeGrafter"/>
</dbReference>
<dbReference type="GO" id="GO:0110155">
    <property type="term" value="P:NAD-cap decapping"/>
    <property type="evidence" value="ECO:0007669"/>
    <property type="project" value="TreeGrafter"/>
</dbReference>
<dbReference type="GO" id="GO:0046872">
    <property type="term" value="F:metal ion binding"/>
    <property type="evidence" value="ECO:0007669"/>
    <property type="project" value="UniProtKB-KW"/>
</dbReference>
<comment type="cofactor">
    <cofactor evidence="2">
        <name>a divalent metal cation</name>
        <dbReference type="ChEBI" id="CHEBI:60240"/>
    </cofactor>
</comment>
<evidence type="ECO:0000313" key="5">
    <source>
        <dbReference type="Proteomes" id="UP000007151"/>
    </source>
</evidence>
<dbReference type="EMBL" id="AGBW02013218">
    <property type="protein sequence ID" value="OWR43856.1"/>
    <property type="molecule type" value="Genomic_DNA"/>
</dbReference>
<sequence>MAELVTYRSVYRRPFPNFGKPKIIGYIGLENLKYVQSIEEKNVNYDLNLGIRQAKRKPPDLDVKLTELLKFLLENERLLNLPVHNHLESAQFFCYRGLLTCIACTPYEQREPWTIAVILYKGNIYLCARYTEENLKKKIAMANGCFTSWGFKFEQYIQSDKPDKPPDPSVPVDETEEFSLVFTTNLNRHKIVYGAEMDGIRCDQSHVSLPPSSKDPQEVLKYLSTKNFVELKTSRHIEFSKQELNFKKLKTIRWWCQSFLTGVETILCGFRDDSGIVEQLKTYRVNDLPNISKNFWDPNVCFNFLDDFFTFVKRCLAREIERKHGSEGLHNIQSLPLISLLFEWRPEHNVHVSNYSHEDDPILLDWFLERYGKTST</sequence>
<reference evidence="4 5" key="1">
    <citation type="journal article" date="2011" name="Cell">
        <title>The monarch butterfly genome yields insights into long-distance migration.</title>
        <authorList>
            <person name="Zhan S."/>
            <person name="Merlin C."/>
            <person name="Boore J.L."/>
            <person name="Reppert S.M."/>
        </authorList>
    </citation>
    <scope>NUCLEOTIDE SEQUENCE [LARGE SCALE GENOMIC DNA]</scope>
    <source>
        <strain evidence="4">F-2</strain>
    </source>
</reference>
<dbReference type="GO" id="GO:0000956">
    <property type="term" value="P:nuclear-transcribed mRNA catabolic process"/>
    <property type="evidence" value="ECO:0007669"/>
    <property type="project" value="TreeGrafter"/>
</dbReference>
<keyword evidence="2" id="KW-0479">Metal-binding</keyword>
<name>A0A212EQS8_DANPL</name>